<dbReference type="AlphaFoldDB" id="A0A516KG97"/>
<evidence type="ECO:0000313" key="2">
    <source>
        <dbReference type="Proteomes" id="UP000315215"/>
    </source>
</evidence>
<protein>
    <submittedName>
        <fullName evidence="1">DUF1272 domain-containing protein</fullName>
    </submittedName>
</protein>
<accession>A0A516KG97</accession>
<evidence type="ECO:0000313" key="1">
    <source>
        <dbReference type="EMBL" id="QDP40417.1"/>
    </source>
</evidence>
<name>A0A516KG97_9BACI</name>
<dbReference type="KEGG" id="aqt:FN924_09625"/>
<proteinExistence type="predicted"/>
<reference evidence="1 2" key="1">
    <citation type="submission" date="2019-07" db="EMBL/GenBank/DDBJ databases">
        <authorList>
            <person name="Li J."/>
        </authorList>
    </citation>
    <scope>NUCLEOTIDE SEQUENCE [LARGE SCALE GENOMIC DNA]</scope>
    <source>
        <strain evidence="1 2">TKL69</strain>
    </source>
</reference>
<dbReference type="Proteomes" id="UP000315215">
    <property type="component" value="Chromosome"/>
</dbReference>
<organism evidence="1 2">
    <name type="scientific">Radiobacillus deserti</name>
    <dbReference type="NCBI Taxonomy" id="2594883"/>
    <lineage>
        <taxon>Bacteria</taxon>
        <taxon>Bacillati</taxon>
        <taxon>Bacillota</taxon>
        <taxon>Bacilli</taxon>
        <taxon>Bacillales</taxon>
        <taxon>Bacillaceae</taxon>
        <taxon>Radiobacillus</taxon>
    </lineage>
</organism>
<dbReference type="OrthoDB" id="9808883at2"/>
<keyword evidence="2" id="KW-1185">Reference proteome</keyword>
<dbReference type="RefSeq" id="WP_143893971.1">
    <property type="nucleotide sequence ID" value="NZ_CP041666.1"/>
</dbReference>
<sequence>MTLEMRTTCEKCSKQLSPKEEAYICVYECTFCPDCTTGMNHVCPNCGGELVKRPKAK</sequence>
<dbReference type="Pfam" id="PF06906">
    <property type="entry name" value="DUF1272"/>
    <property type="match status" value="1"/>
</dbReference>
<gene>
    <name evidence="1" type="ORF">FN924_09625</name>
</gene>
<dbReference type="InterPro" id="IPR010696">
    <property type="entry name" value="DUF1272"/>
</dbReference>
<dbReference type="EMBL" id="CP041666">
    <property type="protein sequence ID" value="QDP40417.1"/>
    <property type="molecule type" value="Genomic_DNA"/>
</dbReference>